<dbReference type="InterPro" id="IPR050630">
    <property type="entry name" value="WD_repeat_EMAP"/>
</dbReference>
<keyword evidence="1" id="KW-0853">WD repeat</keyword>
<dbReference type="Gene3D" id="2.130.10.10">
    <property type="entry name" value="YVTN repeat-like/Quinoprotein amine dehydrogenase"/>
    <property type="match status" value="5"/>
</dbReference>
<evidence type="ECO:0000256" key="2">
    <source>
        <dbReference type="ARBA" id="ARBA00022737"/>
    </source>
</evidence>
<dbReference type="PANTHER" id="PTHR13720">
    <property type="entry name" value="WD-40 REPEAT PROTEIN"/>
    <property type="match status" value="1"/>
</dbReference>
<evidence type="ECO:0000313" key="5">
    <source>
        <dbReference type="Proteomes" id="UP000008909"/>
    </source>
</evidence>
<dbReference type="SMART" id="SM00320">
    <property type="entry name" value="WD40"/>
    <property type="match status" value="6"/>
</dbReference>
<dbReference type="InterPro" id="IPR001680">
    <property type="entry name" value="WD40_rpt"/>
</dbReference>
<dbReference type="EMBL" id="DF144199">
    <property type="protein sequence ID" value="GAA56261.1"/>
    <property type="molecule type" value="Genomic_DNA"/>
</dbReference>
<proteinExistence type="predicted"/>
<accession>G7YTI1</accession>
<gene>
    <name evidence="4" type="ORF">CLF_110440</name>
</gene>
<dbReference type="InterPro" id="IPR011047">
    <property type="entry name" value="Quinoprotein_ADH-like_sf"/>
</dbReference>
<name>G7YTI1_CLOSI</name>
<protein>
    <submittedName>
        <fullName evidence="4">WD repeat-containing protein 90</fullName>
    </submittedName>
</protein>
<dbReference type="InterPro" id="IPR015943">
    <property type="entry name" value="WD40/YVTN_repeat-like_dom_sf"/>
</dbReference>
<keyword evidence="5" id="KW-1185">Reference proteome</keyword>
<sequence length="2023" mass="222360">MDRDPVVTSQKQNGHHSDLFDNVPDPLLLSQKKSNLSRMDYIKPTSLKLSHVLSCPSACENILLTPDGEALVFVCEAIIVLMNIRSKRQQHLLGHTDVVTGLAIDPATRLLASSQSAPPQSYTSEVGVVHLWRLPEKTSPKTTHRPIGTGRMESVKKFYGVALSENAEFLLAHGCDHAGSAMIIVWNAKAVEETAVLPLVTYTFTRVSPRQLNLLPLTSESERNKNGVVLRFMTTEGFESRGEAESQRFGSKPNRTESGLCIWNLQENTNQKTLDPNAKTRRSFRSAQFTLLREAQLPSDLNFTDCCLKPRKRHYDQENGGLSYTPSYSMLVCSSTGHLMEFDPDSCEIHHLYRIIKYQPEGNNEESSAKIYHLSGHKDATKYADCKSGVGLTKLAWIQQDSSAPHGWLVTGSDDGCLRLWNELSPSATPKLEVTYAGPICSLAVSLIGLLPEPQDTNGLPFATIALSTKTGGLAGLILSVECPLDGCSGESDDPKLDHSRPIISGCMPIRLLSWPLDGPIVSTDLISCNPSASCSILCIATLHGSIKIWKLLSSTRKVGVSKTESSGDVCLRTLPLFDLRVSGDPPCHVALQPAVIGGQTGEISDYSWLRLGCGYRGTGLVRIFDPSSASLLYTLTTDNICDVTALLFSSCGSYLYATDASGELALWGVPQIRRPYHHEKKEPEPRLLGNRSRAVAVFRRCVEPSSKHTYSSPTCCLSQSNIRLSPDDQKLVYVDQTQLLITVARAYTLETLFQVHLNRAFDKHPEEALEVVSDQLDRRRTLFNFSCMNPITDSHDLLVAMPNGYLCRFEGSTGELIAYCRPPNGGDEKGDKKDHGIKYCEIQEGAYWSAMCVSPDGNHVVLAAAARPILYTTTTNLCHLPDGPEKKRTNSFIFSVPKFRQFVGHLHAVSTVLITGDQQFCLTVDGRLGVTNEASTPALGSAIYVWQLSESDRRQITEYSLSGTAVRSAGNKPLREKSTALTRAAEQHKADICLKEDTPKSHLNSENVTIKSGKHPPAVPWPYSHPTTGLRDSPRQDTECQPTSAELDRITREESHLRFMPLRTYNGKCIQGLIGYTNQQVAVDSVVWDPDSGLFVYTADAFLICESLETGEQVVYATQLANDGEQTNPPPVLMREFLNSLVLSPNRRLLIIGTTAVWFEAGQCMNSKRRSLHTSAVVSIPVKFTRLYPYRGLSAPGQRVTLDYESVRRLNYSSILRDCLEGGENASIHPTTTSTPVLKTMAFSSSSQYLITVGDESAPVVCLWCVRTWTILSFTWTIAITTKISCSFLCPTDFVTVGYVHKEQPTLHQGHLFFWHIDNTEQKLVNEPPASTASVECVDKFSTAIHLLGPEMCNGNNPSLLQSDILREILIVASTTGSIDVWDPIRRCKLARCSTGDSEIGLLSPCGPFSFVSGSASGTLSLWRVINASCLQQLHSMNAVANSDHNEGACVNQCIVGLKLIKQITGLPEASGRPITSATFDPEGQIGIVASGCSTLRYIDWSDVETCSQSTELSPNASTHYGQTCLLNAPSAALIGLFCLKRVQMPGDESTLVNEKPKAEFVLVSVTSHGTIQVWDPRSRDRISELQVGPHHPLAPAATCACCLETSTRMCVEGPFTGSSRMLGVQAACLAVAFNDTSIRLICLHMMAPVASTKALSPANADSAAAIQFLGTSHLVMGTNRGFLILLRITARSSDWKVVPLRILREHVNQNLHHNCLHQLEVFPLEVSFDPVNFTSRFAGTSFAKDLARKCERVIPGVQNTVIHMQSNRTFLSESKQIEQTPAWLWLAISGDRRLSVWLFVDRRQLECVSEHVVRLERCHLIAWLLLDSLVDVQLLGKTENAAEKHKVREEEEIGVSGSDLGRNFKVSFVQKKLAHNKRTVFAMIPLESISILIAHSDSVSQTHFWLHSFYPTQVPMKLCTVPGMLDALFVTPSETTNQSLCIEPIRAFILVRGADRLKLLSAVFDAGSAVCSDWIELIRLPLSACSTGPNQPLLRLIPTIDDGSDHEASVVLALGANLIIL</sequence>
<evidence type="ECO:0000256" key="3">
    <source>
        <dbReference type="SAM" id="MobiDB-lite"/>
    </source>
</evidence>
<reference evidence="4" key="1">
    <citation type="journal article" date="2011" name="Genome Biol.">
        <title>The draft genome of the carcinogenic human liver fluke Clonorchis sinensis.</title>
        <authorList>
            <person name="Wang X."/>
            <person name="Chen W."/>
            <person name="Huang Y."/>
            <person name="Sun J."/>
            <person name="Men J."/>
            <person name="Liu H."/>
            <person name="Luo F."/>
            <person name="Guo L."/>
            <person name="Lv X."/>
            <person name="Deng C."/>
            <person name="Zhou C."/>
            <person name="Fan Y."/>
            <person name="Li X."/>
            <person name="Huang L."/>
            <person name="Hu Y."/>
            <person name="Liang C."/>
            <person name="Hu X."/>
            <person name="Xu J."/>
            <person name="Yu X."/>
        </authorList>
    </citation>
    <scope>NUCLEOTIDE SEQUENCE [LARGE SCALE GENOMIC DNA]</scope>
    <source>
        <strain evidence="4">Henan</strain>
    </source>
</reference>
<dbReference type="Proteomes" id="UP000008909">
    <property type="component" value="Unassembled WGS sequence"/>
</dbReference>
<evidence type="ECO:0000256" key="1">
    <source>
        <dbReference type="ARBA" id="ARBA00022574"/>
    </source>
</evidence>
<dbReference type="Pfam" id="PF00400">
    <property type="entry name" value="WD40"/>
    <property type="match status" value="1"/>
</dbReference>
<dbReference type="SUPFAM" id="SSF50978">
    <property type="entry name" value="WD40 repeat-like"/>
    <property type="match status" value="2"/>
</dbReference>
<keyword evidence="2" id="KW-0677">Repeat</keyword>
<dbReference type="InterPro" id="IPR036322">
    <property type="entry name" value="WD40_repeat_dom_sf"/>
</dbReference>
<organism evidence="4 5">
    <name type="scientific">Clonorchis sinensis</name>
    <name type="common">Chinese liver fluke</name>
    <dbReference type="NCBI Taxonomy" id="79923"/>
    <lineage>
        <taxon>Eukaryota</taxon>
        <taxon>Metazoa</taxon>
        <taxon>Spiralia</taxon>
        <taxon>Lophotrochozoa</taxon>
        <taxon>Platyhelminthes</taxon>
        <taxon>Trematoda</taxon>
        <taxon>Digenea</taxon>
        <taxon>Opisthorchiida</taxon>
        <taxon>Opisthorchiata</taxon>
        <taxon>Opisthorchiidae</taxon>
        <taxon>Clonorchis</taxon>
    </lineage>
</organism>
<feature type="region of interest" description="Disordered" evidence="3">
    <location>
        <begin position="1"/>
        <end position="22"/>
    </location>
</feature>
<reference key="2">
    <citation type="submission" date="2011-10" db="EMBL/GenBank/DDBJ databases">
        <title>The genome and transcriptome sequence of Clonorchis sinensis provide insights into the carcinogenic liver fluke.</title>
        <authorList>
            <person name="Wang X."/>
            <person name="Huang Y."/>
            <person name="Chen W."/>
            <person name="Liu H."/>
            <person name="Guo L."/>
            <person name="Chen Y."/>
            <person name="Luo F."/>
            <person name="Zhou W."/>
            <person name="Sun J."/>
            <person name="Mao Q."/>
            <person name="Liang P."/>
            <person name="Zhou C."/>
            <person name="Tian Y."/>
            <person name="Men J."/>
            <person name="Lv X."/>
            <person name="Huang L."/>
            <person name="Zhou J."/>
            <person name="Hu Y."/>
            <person name="Li R."/>
            <person name="Zhang F."/>
            <person name="Lei H."/>
            <person name="Li X."/>
            <person name="Hu X."/>
            <person name="Liang C."/>
            <person name="Xu J."/>
            <person name="Wu Z."/>
            <person name="Yu X."/>
        </authorList>
    </citation>
    <scope>NUCLEOTIDE SEQUENCE</scope>
    <source>
        <strain>Henan</strain>
    </source>
</reference>
<dbReference type="SUPFAM" id="SSF50998">
    <property type="entry name" value="Quinoprotein alcohol dehydrogenase-like"/>
    <property type="match status" value="1"/>
</dbReference>
<dbReference type="PANTHER" id="PTHR13720:SF33">
    <property type="entry name" value="HELP DOMAIN-CONTAINING PROTEIN"/>
    <property type="match status" value="1"/>
</dbReference>
<evidence type="ECO:0000313" key="4">
    <source>
        <dbReference type="EMBL" id="GAA56261.1"/>
    </source>
</evidence>